<comment type="caution">
    <text evidence="1">The sequence shown here is derived from an EMBL/GenBank/DDBJ whole genome shotgun (WGS) entry which is preliminary data.</text>
</comment>
<proteinExistence type="predicted"/>
<dbReference type="Gene3D" id="3.40.50.300">
    <property type="entry name" value="P-loop containing nucleotide triphosphate hydrolases"/>
    <property type="match status" value="1"/>
</dbReference>
<dbReference type="InterPro" id="IPR027417">
    <property type="entry name" value="P-loop_NTPase"/>
</dbReference>
<evidence type="ECO:0000313" key="1">
    <source>
        <dbReference type="EMBL" id="MFC6146969.1"/>
    </source>
</evidence>
<protein>
    <submittedName>
        <fullName evidence="1">AAA family ATPase</fullName>
    </submittedName>
</protein>
<sequence length="345" mass="37158">MTAPVRGLTDAEAQEMFDAWVSKPADTTVREWLDAPGSSTDEWIYPGLVCDSYTGVIGLPKSGKSRFVVNIATAYTRGEPLLGIEPTTGTGPKSVLIIGTEGNLEKEYAGRLQSAGADLDRVGVERVPTNGPVPQDLYTRAKYGAIDLVIVDNTDGFKGGASNVSDEAASSVKAIVEPFNLHGVPVVVIHHANKATGNVLHDSMGNTTYKGMFREIIGVYKINGSTVEIKSAGNLNKPIHLKARFDDDHRIQLLDAVDLPEEDQDAPKGSEVLKRIAELAVSAPGDLRGKSAIARHVAAQLEAEGIKNRQGKFFTDRGVVSKLNGMLKSKESTLRFDEETRRFAS</sequence>
<organism evidence="1 2">
    <name type="scientific">Corynebacterium nasicanis</name>
    <dbReference type="NCBI Taxonomy" id="1448267"/>
    <lineage>
        <taxon>Bacteria</taxon>
        <taxon>Bacillati</taxon>
        <taxon>Actinomycetota</taxon>
        <taxon>Actinomycetes</taxon>
        <taxon>Mycobacteriales</taxon>
        <taxon>Corynebacteriaceae</taxon>
        <taxon>Corynebacterium</taxon>
    </lineage>
</organism>
<dbReference type="RefSeq" id="WP_377001610.1">
    <property type="nucleotide sequence ID" value="NZ_JBHSQE010000009.1"/>
</dbReference>
<gene>
    <name evidence="1" type="ORF">ACFPUZ_09140</name>
</gene>
<name>A0ABW1QDU2_9CORY</name>
<keyword evidence="2" id="KW-1185">Reference proteome</keyword>
<reference evidence="2" key="1">
    <citation type="journal article" date="2019" name="Int. J. Syst. Evol. Microbiol.">
        <title>The Global Catalogue of Microorganisms (GCM) 10K type strain sequencing project: providing services to taxonomists for standard genome sequencing and annotation.</title>
        <authorList>
            <consortium name="The Broad Institute Genomics Platform"/>
            <consortium name="The Broad Institute Genome Sequencing Center for Infectious Disease"/>
            <person name="Wu L."/>
            <person name="Ma J."/>
        </authorList>
    </citation>
    <scope>NUCLEOTIDE SEQUENCE [LARGE SCALE GENOMIC DNA]</scope>
    <source>
        <strain evidence="2">CCUG 51943</strain>
    </source>
</reference>
<accession>A0ABW1QDU2</accession>
<evidence type="ECO:0000313" key="2">
    <source>
        <dbReference type="Proteomes" id="UP001596244"/>
    </source>
</evidence>
<dbReference type="EMBL" id="JBHSQE010000009">
    <property type="protein sequence ID" value="MFC6146969.1"/>
    <property type="molecule type" value="Genomic_DNA"/>
</dbReference>
<dbReference type="Pfam" id="PF13481">
    <property type="entry name" value="AAA_25"/>
    <property type="match status" value="1"/>
</dbReference>
<dbReference type="SUPFAM" id="SSF52540">
    <property type="entry name" value="P-loop containing nucleoside triphosphate hydrolases"/>
    <property type="match status" value="1"/>
</dbReference>
<dbReference type="Proteomes" id="UP001596244">
    <property type="component" value="Unassembled WGS sequence"/>
</dbReference>